<name>D3AX38_HETP5</name>
<sequence>MKSPLSPVTSSKVLMKKTENAYYFDENI</sequence>
<proteinExistence type="predicted"/>
<dbReference type="InParanoid" id="D3AX38"/>
<dbReference type="AlphaFoldDB" id="D3AX38"/>
<accession>D3AX38</accession>
<dbReference type="Proteomes" id="UP000001396">
    <property type="component" value="Unassembled WGS sequence"/>
</dbReference>
<evidence type="ECO:0000313" key="2">
    <source>
        <dbReference type="Proteomes" id="UP000001396"/>
    </source>
</evidence>
<gene>
    <name evidence="1" type="ORF">PPL_00667</name>
</gene>
<organism evidence="1 2">
    <name type="scientific">Heterostelium pallidum (strain ATCC 26659 / Pp 5 / PN500)</name>
    <name type="common">Cellular slime mold</name>
    <name type="synonym">Polysphondylium pallidum</name>
    <dbReference type="NCBI Taxonomy" id="670386"/>
    <lineage>
        <taxon>Eukaryota</taxon>
        <taxon>Amoebozoa</taxon>
        <taxon>Evosea</taxon>
        <taxon>Eumycetozoa</taxon>
        <taxon>Dictyostelia</taxon>
        <taxon>Acytosteliales</taxon>
        <taxon>Acytosteliaceae</taxon>
        <taxon>Heterostelium</taxon>
    </lineage>
</organism>
<evidence type="ECO:0000313" key="1">
    <source>
        <dbReference type="EMBL" id="EFA86107.1"/>
    </source>
</evidence>
<comment type="caution">
    <text evidence="1">The sequence shown here is derived from an EMBL/GenBank/DDBJ whole genome shotgun (WGS) entry which is preliminary data.</text>
</comment>
<protein>
    <submittedName>
        <fullName evidence="1">Uncharacterized protein</fullName>
    </submittedName>
</protein>
<keyword evidence="2" id="KW-1185">Reference proteome</keyword>
<reference evidence="1 2" key="1">
    <citation type="journal article" date="2011" name="Genome Res.">
        <title>Phylogeny-wide analysis of social amoeba genomes highlights ancient origins for complex intercellular communication.</title>
        <authorList>
            <person name="Heidel A.J."/>
            <person name="Lawal H.M."/>
            <person name="Felder M."/>
            <person name="Schilde C."/>
            <person name="Helps N.R."/>
            <person name="Tunggal B."/>
            <person name="Rivero F."/>
            <person name="John U."/>
            <person name="Schleicher M."/>
            <person name="Eichinger L."/>
            <person name="Platzer M."/>
            <person name="Noegel A.A."/>
            <person name="Schaap P."/>
            <person name="Gloeckner G."/>
        </authorList>
    </citation>
    <scope>NUCLEOTIDE SEQUENCE [LARGE SCALE GENOMIC DNA]</scope>
    <source>
        <strain evidence="2">ATCC 26659 / Pp 5 / PN500</strain>
    </source>
</reference>
<dbReference type="EMBL" id="ADBJ01000003">
    <property type="protein sequence ID" value="EFA86107.1"/>
    <property type="molecule type" value="Genomic_DNA"/>
</dbReference>